<keyword evidence="6" id="KW-1185">Reference proteome</keyword>
<evidence type="ECO:0000313" key="5">
    <source>
        <dbReference type="EMBL" id="MFD2027526.1"/>
    </source>
</evidence>
<dbReference type="SUPFAM" id="SSF82171">
    <property type="entry name" value="DPP6 N-terminal domain-like"/>
    <property type="match status" value="1"/>
</dbReference>
<sequence>MSRVSESQQTPFHDLDHYVAIPRLTGLAASQDGTRLVAGVQTLDDERTGYRTALWEVDPTGAAPARRLTRSTKGESSAVFTRTGDLLFTSARPDPDGSSTTDPVSALWLLPAHGGEARVIAAPPGGVSAALTARDTDIVSVAADVLPSAKDLAQDTELRKARKDQKVSAILHTGYPVRLWDHDLGPDQARLFAGDLAALADDPASPLPSASGEGETPAPGKHLELRDLTGAGRHLVEHSADLSADGTTLVATWAVPDPGAAVRTTLVVVDTATGDRRVLVDDPDADAGGPRISPDGAWVAYVTESISSPADAPVMRLALAPVDGSAEPVVLADDWDRWPGRPTWLPDGSGLLVQADDDGRGPVFLLTFSGALPGSDVVVERLTADDAFFSDLSITPDGSGVFALRSSYAAPAEPVRIDLAAFLASGAAGERTPVGAILLRSPVPAPALPGRLTEIETTADDGTRVRAWLALPTPAGDADTSAKAPLLLWIHGGPLSTWSTWSWRWNPWLMVAQGYAVLLPDPALSTGYGQEFVQRGWGAWGKAPFTDLMAITDAAEALPEIDETRTAAMGGSFGGYMANWVAGHTDRFQAVVTHASLWALDQFGPTTDASFYWAREMTPEMALENSPHLAVGEIRTPMLVIHGDKDYRVPIGEGLRLWFELLTRSGLPASDDGETVHRFLYFPDENHWVLTPQNAKVWYQVVSAFLAEQLLGETPELPTTLG</sequence>
<reference evidence="6" key="1">
    <citation type="journal article" date="2019" name="Int. J. Syst. Evol. Microbiol.">
        <title>The Global Catalogue of Microorganisms (GCM) 10K type strain sequencing project: providing services to taxonomists for standard genome sequencing and annotation.</title>
        <authorList>
            <consortium name="The Broad Institute Genomics Platform"/>
            <consortium name="The Broad Institute Genome Sequencing Center for Infectious Disease"/>
            <person name="Wu L."/>
            <person name="Ma J."/>
        </authorList>
    </citation>
    <scope>NUCLEOTIDE SEQUENCE [LARGE SCALE GENOMIC DNA]</scope>
    <source>
        <strain evidence="6">CCM 7043</strain>
    </source>
</reference>
<protein>
    <submittedName>
        <fullName evidence="5">S9 family peptidase</fullName>
    </submittedName>
</protein>
<evidence type="ECO:0000256" key="2">
    <source>
        <dbReference type="ARBA" id="ARBA00022801"/>
    </source>
</evidence>
<dbReference type="PANTHER" id="PTHR42776:SF13">
    <property type="entry name" value="DIPEPTIDYL-PEPTIDASE 5"/>
    <property type="match status" value="1"/>
</dbReference>
<dbReference type="Gene3D" id="3.40.50.1820">
    <property type="entry name" value="alpha/beta hydrolase"/>
    <property type="match status" value="1"/>
</dbReference>
<feature type="compositionally biased region" description="Low complexity" evidence="3">
    <location>
        <begin position="202"/>
        <end position="211"/>
    </location>
</feature>
<dbReference type="InterPro" id="IPR029058">
    <property type="entry name" value="AB_hydrolase_fold"/>
</dbReference>
<gene>
    <name evidence="5" type="ORF">ACFSL2_18595</name>
</gene>
<dbReference type="InterPro" id="IPR001375">
    <property type="entry name" value="Peptidase_S9_cat"/>
</dbReference>
<evidence type="ECO:0000259" key="4">
    <source>
        <dbReference type="Pfam" id="PF00326"/>
    </source>
</evidence>
<name>A0ABW4V9W5_9MICO</name>
<dbReference type="EMBL" id="JBHUHF010000001">
    <property type="protein sequence ID" value="MFD2027526.1"/>
    <property type="molecule type" value="Genomic_DNA"/>
</dbReference>
<evidence type="ECO:0000313" key="6">
    <source>
        <dbReference type="Proteomes" id="UP001597338"/>
    </source>
</evidence>
<dbReference type="Gene3D" id="2.120.10.30">
    <property type="entry name" value="TolB, C-terminal domain"/>
    <property type="match status" value="1"/>
</dbReference>
<feature type="domain" description="Peptidase S9 prolyl oligopeptidase catalytic" evidence="4">
    <location>
        <begin position="501"/>
        <end position="710"/>
    </location>
</feature>
<organism evidence="5 6">
    <name type="scientific">Promicromonospora aerolata</name>
    <dbReference type="NCBI Taxonomy" id="195749"/>
    <lineage>
        <taxon>Bacteria</taxon>
        <taxon>Bacillati</taxon>
        <taxon>Actinomycetota</taxon>
        <taxon>Actinomycetes</taxon>
        <taxon>Micrococcales</taxon>
        <taxon>Promicromonosporaceae</taxon>
        <taxon>Promicromonospora</taxon>
    </lineage>
</organism>
<dbReference type="Pfam" id="PF00326">
    <property type="entry name" value="Peptidase_S9"/>
    <property type="match status" value="1"/>
</dbReference>
<evidence type="ECO:0000256" key="1">
    <source>
        <dbReference type="ARBA" id="ARBA00022729"/>
    </source>
</evidence>
<dbReference type="Proteomes" id="UP001597338">
    <property type="component" value="Unassembled WGS sequence"/>
</dbReference>
<feature type="region of interest" description="Disordered" evidence="3">
    <location>
        <begin position="202"/>
        <end position="222"/>
    </location>
</feature>
<keyword evidence="1" id="KW-0732">Signal</keyword>
<accession>A0ABW4V9W5</accession>
<evidence type="ECO:0000256" key="3">
    <source>
        <dbReference type="SAM" id="MobiDB-lite"/>
    </source>
</evidence>
<dbReference type="SUPFAM" id="SSF53474">
    <property type="entry name" value="alpha/beta-Hydrolases"/>
    <property type="match status" value="1"/>
</dbReference>
<comment type="caution">
    <text evidence="5">The sequence shown here is derived from an EMBL/GenBank/DDBJ whole genome shotgun (WGS) entry which is preliminary data.</text>
</comment>
<dbReference type="InterPro" id="IPR011042">
    <property type="entry name" value="6-blade_b-propeller_TolB-like"/>
</dbReference>
<dbReference type="RefSeq" id="WP_377199265.1">
    <property type="nucleotide sequence ID" value="NZ_JBHUHF010000001.1"/>
</dbReference>
<dbReference type="PANTHER" id="PTHR42776">
    <property type="entry name" value="SERINE PEPTIDASE S9 FAMILY MEMBER"/>
    <property type="match status" value="1"/>
</dbReference>
<proteinExistence type="predicted"/>
<keyword evidence="2" id="KW-0378">Hydrolase</keyword>